<dbReference type="AlphaFoldDB" id="A0A4R4P9A8"/>
<keyword evidence="2" id="KW-0472">Membrane</keyword>
<keyword evidence="4" id="KW-1185">Reference proteome</keyword>
<proteinExistence type="predicted"/>
<feature type="compositionally biased region" description="Basic and acidic residues" evidence="1">
    <location>
        <begin position="167"/>
        <end position="177"/>
    </location>
</feature>
<gene>
    <name evidence="3" type="ORF">E1284_08715</name>
</gene>
<evidence type="ECO:0000256" key="2">
    <source>
        <dbReference type="SAM" id="Phobius"/>
    </source>
</evidence>
<dbReference type="OrthoDB" id="4826010at2"/>
<feature type="region of interest" description="Disordered" evidence="1">
    <location>
        <begin position="163"/>
        <end position="183"/>
    </location>
</feature>
<keyword evidence="2" id="KW-0812">Transmembrane</keyword>
<sequence length="183" mass="20015">MQHRSRAWVRRRLRSLAGLELFNVPLQAAVWFGVVGLPMTAANVVGFALFAALLVVGAGYWLAKLRQISGPGASLPGARVFVVARIAIALLLAVGVLALVGWVIAVPGAGSWPGLGFGLFAVLEYVNYFHVQLMYDTAEDVRYLRSHGLRRAHLARDLAVHQRSRQRGRETAFDAAKETSNQR</sequence>
<feature type="transmembrane region" description="Helical" evidence="2">
    <location>
        <begin position="45"/>
        <end position="63"/>
    </location>
</feature>
<reference evidence="3 4" key="1">
    <citation type="submission" date="2019-03" db="EMBL/GenBank/DDBJ databases">
        <title>Draft genome sequences of novel Actinobacteria.</title>
        <authorList>
            <person name="Sahin N."/>
            <person name="Ay H."/>
            <person name="Saygin H."/>
        </authorList>
    </citation>
    <scope>NUCLEOTIDE SEQUENCE [LARGE SCALE GENOMIC DNA]</scope>
    <source>
        <strain evidence="3 4">DSM 45347</strain>
    </source>
</reference>
<dbReference type="RefSeq" id="WP_131938503.1">
    <property type="nucleotide sequence ID" value="NZ_BAAAMX010000036.1"/>
</dbReference>
<organism evidence="3 4">
    <name type="scientific">Actinomadura bangladeshensis</name>
    <dbReference type="NCBI Taxonomy" id="453573"/>
    <lineage>
        <taxon>Bacteria</taxon>
        <taxon>Bacillati</taxon>
        <taxon>Actinomycetota</taxon>
        <taxon>Actinomycetes</taxon>
        <taxon>Streptosporangiales</taxon>
        <taxon>Thermomonosporaceae</taxon>
        <taxon>Actinomadura</taxon>
    </lineage>
</organism>
<feature type="transmembrane region" description="Helical" evidence="2">
    <location>
        <begin position="111"/>
        <end position="129"/>
    </location>
</feature>
<accession>A0A4R4P9A8</accession>
<dbReference type="Proteomes" id="UP000295431">
    <property type="component" value="Unassembled WGS sequence"/>
</dbReference>
<evidence type="ECO:0000313" key="4">
    <source>
        <dbReference type="Proteomes" id="UP000295431"/>
    </source>
</evidence>
<protein>
    <submittedName>
        <fullName evidence="3">Uncharacterized protein</fullName>
    </submittedName>
</protein>
<feature type="transmembrane region" description="Helical" evidence="2">
    <location>
        <begin position="21"/>
        <end position="39"/>
    </location>
</feature>
<keyword evidence="2" id="KW-1133">Transmembrane helix</keyword>
<comment type="caution">
    <text evidence="3">The sequence shown here is derived from an EMBL/GenBank/DDBJ whole genome shotgun (WGS) entry which is preliminary data.</text>
</comment>
<feature type="transmembrane region" description="Helical" evidence="2">
    <location>
        <begin position="83"/>
        <end position="105"/>
    </location>
</feature>
<evidence type="ECO:0000256" key="1">
    <source>
        <dbReference type="SAM" id="MobiDB-lite"/>
    </source>
</evidence>
<name>A0A4R4P9A8_9ACTN</name>
<dbReference type="EMBL" id="SMJW01000031">
    <property type="protein sequence ID" value="TDC17533.1"/>
    <property type="molecule type" value="Genomic_DNA"/>
</dbReference>
<evidence type="ECO:0000313" key="3">
    <source>
        <dbReference type="EMBL" id="TDC17533.1"/>
    </source>
</evidence>